<dbReference type="InterPro" id="IPR010285">
    <property type="entry name" value="DNA_helicase_pif1-like_DEAD"/>
</dbReference>
<evidence type="ECO:0000259" key="1">
    <source>
        <dbReference type="SMART" id="SM00382"/>
    </source>
</evidence>
<proteinExistence type="predicted"/>
<dbReference type="Gene3D" id="3.40.50.300">
    <property type="entry name" value="P-loop containing nucleotide triphosphate hydrolases"/>
    <property type="match status" value="2"/>
</dbReference>
<keyword evidence="2" id="KW-0067">ATP-binding</keyword>
<keyword evidence="3" id="KW-1185">Reference proteome</keyword>
<keyword evidence="2" id="KW-0347">Helicase</keyword>
<dbReference type="InterPro" id="IPR003593">
    <property type="entry name" value="AAA+_ATPase"/>
</dbReference>
<dbReference type="CDD" id="cd18809">
    <property type="entry name" value="SF1_C_RecD"/>
    <property type="match status" value="1"/>
</dbReference>
<gene>
    <name evidence="2" type="ORF">CARM_0526</name>
</gene>
<dbReference type="SMART" id="SM00382">
    <property type="entry name" value="AAA"/>
    <property type="match status" value="1"/>
</dbReference>
<dbReference type="Pfam" id="PF05970">
    <property type="entry name" value="PIF1"/>
    <property type="match status" value="1"/>
</dbReference>
<organism evidence="2 3">
    <name type="scientific">Campylobacter armoricus</name>
    <dbReference type="NCBI Taxonomy" id="2505970"/>
    <lineage>
        <taxon>Bacteria</taxon>
        <taxon>Pseudomonadati</taxon>
        <taxon>Campylobacterota</taxon>
        <taxon>Epsilonproteobacteria</taxon>
        <taxon>Campylobacterales</taxon>
        <taxon>Campylobacteraceae</taxon>
        <taxon>Campylobacter</taxon>
    </lineage>
</organism>
<dbReference type="Proteomes" id="UP000509246">
    <property type="component" value="Chromosome"/>
</dbReference>
<dbReference type="EMBL" id="CP053825">
    <property type="protein sequence ID" value="QKF79447.1"/>
    <property type="molecule type" value="Genomic_DNA"/>
</dbReference>
<dbReference type="PANTHER" id="PTHR47642">
    <property type="entry name" value="ATP-DEPENDENT DNA HELICASE"/>
    <property type="match status" value="1"/>
</dbReference>
<dbReference type="GO" id="GO:0003678">
    <property type="term" value="F:DNA helicase activity"/>
    <property type="evidence" value="ECO:0007669"/>
    <property type="project" value="InterPro"/>
</dbReference>
<dbReference type="GO" id="GO:0000723">
    <property type="term" value="P:telomere maintenance"/>
    <property type="evidence" value="ECO:0007669"/>
    <property type="project" value="InterPro"/>
</dbReference>
<keyword evidence="2" id="KW-0378">Hydrolase</keyword>
<dbReference type="PANTHER" id="PTHR47642:SF5">
    <property type="entry name" value="ATP-DEPENDENT DNA HELICASE"/>
    <property type="match status" value="1"/>
</dbReference>
<keyword evidence="2" id="KW-0547">Nucleotide-binding</keyword>
<protein>
    <submittedName>
        <fullName evidence="2">PIF1-like helicase</fullName>
    </submittedName>
</protein>
<evidence type="ECO:0000313" key="2">
    <source>
        <dbReference type="EMBL" id="QKF79447.1"/>
    </source>
</evidence>
<dbReference type="SUPFAM" id="SSF52540">
    <property type="entry name" value="P-loop containing nucleoside triphosphate hydrolases"/>
    <property type="match status" value="2"/>
</dbReference>
<reference evidence="2 3" key="1">
    <citation type="submission" date="2020-05" db="EMBL/GenBank/DDBJ databases">
        <title>Complete genome sequencing of Campylobacter and Arcobacter type strains.</title>
        <authorList>
            <person name="Miller W.G."/>
            <person name="Yee E."/>
        </authorList>
    </citation>
    <scope>NUCLEOTIDE SEQUENCE [LARGE SCALE GENOMIC DNA]</scope>
    <source>
        <strain evidence="2 3">CCUG 73571</strain>
    </source>
</reference>
<dbReference type="InterPro" id="IPR051055">
    <property type="entry name" value="PIF1_helicase"/>
</dbReference>
<dbReference type="InterPro" id="IPR027417">
    <property type="entry name" value="P-loop_NTPase"/>
</dbReference>
<feature type="domain" description="AAA+ ATPase" evidence="1">
    <location>
        <begin position="11"/>
        <end position="323"/>
    </location>
</feature>
<dbReference type="OrthoDB" id="9763659at2"/>
<dbReference type="KEGG" id="carm:CARM_0526"/>
<dbReference type="AlphaFoldDB" id="A0A7L5IK78"/>
<sequence>MILDKLINFLKDSNVFLSGSAGVGKTFLTMELIKSYRKQGKVVVVLGSSALSAFNIGGATLHSFFAFKRCQNYDELYYEDRKQKDKLEKIKRILEQCDLLIIDEISMVSASLMEMVYYRLTRSNFNGKVLLVGDFFQLPPVVNYKEKQFQNTLFQNTLYAFSSQAWKDLKFINLQLNITKRTLDKQFYEYLFFIRTGRINQEILIFFKKMLIDSKNLLNYMDEYILLCATNRKTNFINEEKLSLLKNKEMIFKSKSEKLDQFLDDNNLRQWIKGLNSLEELKLKIGAKIIFCVNNKEENYYNGEQGIVLDFIKDENQEIILIEKSNGERIKLKAYEFALEEYELGNDEKIEVKIKAKFIQFPIKLAYAITIHKSQGMSIDKLICDIDGIFEKGQLYVCLSRAINPCNLKIVYNYKIPFEDYFLRILKVDKEVKQFYLEEKFIDLESKEENI</sequence>
<evidence type="ECO:0000313" key="3">
    <source>
        <dbReference type="Proteomes" id="UP000509246"/>
    </source>
</evidence>
<accession>A0A7L5IK78</accession>
<dbReference type="GO" id="GO:0006281">
    <property type="term" value="P:DNA repair"/>
    <property type="evidence" value="ECO:0007669"/>
    <property type="project" value="InterPro"/>
</dbReference>
<name>A0A7L5IK78_9BACT</name>